<protein>
    <submittedName>
        <fullName evidence="1">Uncharacterized protein</fullName>
    </submittedName>
</protein>
<dbReference type="EMBL" id="CP113836">
    <property type="protein sequence ID" value="WAL65191.1"/>
    <property type="molecule type" value="Genomic_DNA"/>
</dbReference>
<keyword evidence="2" id="KW-1185">Reference proteome</keyword>
<dbReference type="Proteomes" id="UP001163203">
    <property type="component" value="Chromosome"/>
</dbReference>
<organism evidence="1 2">
    <name type="scientific">Amycolatopsis cynarae</name>
    <dbReference type="NCBI Taxonomy" id="2995223"/>
    <lineage>
        <taxon>Bacteria</taxon>
        <taxon>Bacillati</taxon>
        <taxon>Actinomycetota</taxon>
        <taxon>Actinomycetes</taxon>
        <taxon>Pseudonocardiales</taxon>
        <taxon>Pseudonocardiaceae</taxon>
        <taxon>Amycolatopsis</taxon>
    </lineage>
</organism>
<evidence type="ECO:0000313" key="2">
    <source>
        <dbReference type="Proteomes" id="UP001163203"/>
    </source>
</evidence>
<gene>
    <name evidence="1" type="ORF">ORV05_30475</name>
</gene>
<evidence type="ECO:0000313" key="1">
    <source>
        <dbReference type="EMBL" id="WAL65191.1"/>
    </source>
</evidence>
<name>A0ABY7B2S3_9PSEU</name>
<reference evidence="1" key="1">
    <citation type="submission" date="2022-11" db="EMBL/GenBank/DDBJ databases">
        <authorList>
            <person name="Mo P."/>
        </authorList>
    </citation>
    <scope>NUCLEOTIDE SEQUENCE</scope>
    <source>
        <strain evidence="1">HUAS 11-8</strain>
    </source>
</reference>
<accession>A0ABY7B2S3</accession>
<sequence>MFDFGIDGYRPYWLTALAEMRREHGDRLAALVGRRLTATRLMWDLDSDEWWSDGPVVLGFEDEQVEINHQKFAELSITWNSIDTDRAPAVRGFRLGWRDDVPCELVALRGRRLSSVVFLQWRGEEGDVADGTCALHFDFAQGGSVTVANGLDENHLDFGVPESRWRRYPTSVRGRTCAQPVDNPVDNLWTSLRSVRPAGAESNPPRQ</sequence>
<dbReference type="RefSeq" id="WP_268755363.1">
    <property type="nucleotide sequence ID" value="NZ_CP113836.1"/>
</dbReference>
<proteinExistence type="predicted"/>